<feature type="domain" description="Fe2OG dioxygenase" evidence="7">
    <location>
        <begin position="177"/>
        <end position="277"/>
    </location>
</feature>
<accession>A0A199VML4</accession>
<dbReference type="InterPro" id="IPR027443">
    <property type="entry name" value="IPNS-like_sf"/>
</dbReference>
<sequence>MGSEEMGVQRPHPNSCFPTIDFSGVEARSPEGRKWSWVREQVTAALTSVGCFEALYPAVGAELRRALFGEAVRGLFALPREAKLRNAFGPEKPFHGYLGGLPGLDRYESLAIVDAPRPDAVRGFAHLMWPRANGNPAFCETVHNCAKLLADLEKMVRRMVLESLGVLKYYEAQNESTWYLLRLAEYGAPHTEEKRMGYYSHQDTNTLTIICQDQVGGLEVQTKDGQWIPVEPSRTSFVVMAGNALRAWTNGRVYAPFHRVWMGGEETRYSVMLFSNPQKSQLVQAPEELVDENHPALFKPYDYNEYMRFCLSEEGAQIEDKLMAFCGVSKTEVAQA</sequence>
<dbReference type="SUPFAM" id="SSF51197">
    <property type="entry name" value="Clavaminate synthase-like"/>
    <property type="match status" value="1"/>
</dbReference>
<dbReference type="Pfam" id="PF03171">
    <property type="entry name" value="2OG-FeII_Oxy"/>
    <property type="match status" value="1"/>
</dbReference>
<dbReference type="InterPro" id="IPR005123">
    <property type="entry name" value="Oxoglu/Fe-dep_dioxygenase_dom"/>
</dbReference>
<keyword evidence="2 6" id="KW-0479">Metal-binding</keyword>
<organism evidence="8 9">
    <name type="scientific">Ananas comosus</name>
    <name type="common">Pineapple</name>
    <name type="synonym">Ananas ananas</name>
    <dbReference type="NCBI Taxonomy" id="4615"/>
    <lineage>
        <taxon>Eukaryota</taxon>
        <taxon>Viridiplantae</taxon>
        <taxon>Streptophyta</taxon>
        <taxon>Embryophyta</taxon>
        <taxon>Tracheophyta</taxon>
        <taxon>Spermatophyta</taxon>
        <taxon>Magnoliopsida</taxon>
        <taxon>Liliopsida</taxon>
        <taxon>Poales</taxon>
        <taxon>Bromeliaceae</taxon>
        <taxon>Bromelioideae</taxon>
        <taxon>Ananas</taxon>
    </lineage>
</organism>
<evidence type="ECO:0000256" key="6">
    <source>
        <dbReference type="RuleBase" id="RU003682"/>
    </source>
</evidence>
<dbReference type="PANTHER" id="PTHR47990">
    <property type="entry name" value="2-OXOGLUTARATE (2OG) AND FE(II)-DEPENDENT OXYGENASE SUPERFAMILY PROTEIN-RELATED"/>
    <property type="match status" value="1"/>
</dbReference>
<evidence type="ECO:0000256" key="4">
    <source>
        <dbReference type="ARBA" id="ARBA00074102"/>
    </source>
</evidence>
<dbReference type="Gene3D" id="2.60.120.330">
    <property type="entry name" value="B-lactam Antibiotic, Isopenicillin N Synthase, Chain"/>
    <property type="match status" value="1"/>
</dbReference>
<comment type="function">
    <text evidence="3">2-oxoglutarate-dependent dioxygenase essential for auxin catabolism and maintenance of auxin homeostasis in reproductive organs. Catalyzes the irreversible oxidation of indole-3-acetic acid (IAA) to the biologically inactive 2-oxoindole-3-acetic acid (OxIAA).</text>
</comment>
<dbReference type="AlphaFoldDB" id="A0A199VML4"/>
<comment type="caution">
    <text evidence="8">The sequence shown here is derived from an EMBL/GenBank/DDBJ whole genome shotgun (WGS) entry which is preliminary data.</text>
</comment>
<dbReference type="PROSITE" id="PS51471">
    <property type="entry name" value="FE2OG_OXY"/>
    <property type="match status" value="1"/>
</dbReference>
<dbReference type="FunFam" id="2.60.120.330:FF:000017">
    <property type="entry name" value="2-oxoglutarate-dependent dioxygenase DAO"/>
    <property type="match status" value="1"/>
</dbReference>
<dbReference type="Proteomes" id="UP000092600">
    <property type="component" value="Unassembled WGS sequence"/>
</dbReference>
<dbReference type="InterPro" id="IPR050231">
    <property type="entry name" value="Iron_ascorbate_oxido_reductase"/>
</dbReference>
<comment type="similarity">
    <text evidence="1 6">Belongs to the iron/ascorbate-dependent oxidoreductase family.</text>
</comment>
<dbReference type="STRING" id="4615.A0A199VML4"/>
<proteinExistence type="inferred from homology"/>
<evidence type="ECO:0000256" key="5">
    <source>
        <dbReference type="ARBA" id="ARBA00076740"/>
    </source>
</evidence>
<evidence type="ECO:0000259" key="7">
    <source>
        <dbReference type="PROSITE" id="PS51471"/>
    </source>
</evidence>
<dbReference type="GO" id="GO:0051213">
    <property type="term" value="F:dioxygenase activity"/>
    <property type="evidence" value="ECO:0007669"/>
    <property type="project" value="UniProtKB-KW"/>
</dbReference>
<dbReference type="InterPro" id="IPR044861">
    <property type="entry name" value="IPNS-like_FE2OG_OXY"/>
</dbReference>
<gene>
    <name evidence="8" type="ORF">ACMD2_02704</name>
</gene>
<protein>
    <recommendedName>
        <fullName evidence="4">2-oxoglutarate-dependent dioxygenase DAO</fullName>
    </recommendedName>
    <alternativeName>
        <fullName evidence="5">Protein DIOXYGENASE FOR AUXIN OXIDATION</fullName>
    </alternativeName>
</protein>
<reference evidence="8 9" key="1">
    <citation type="journal article" date="2016" name="DNA Res.">
        <title>The draft genome of MD-2 pineapple using hybrid error correction of long reads.</title>
        <authorList>
            <person name="Redwan R.M."/>
            <person name="Saidin A."/>
            <person name="Kumar S.V."/>
        </authorList>
    </citation>
    <scope>NUCLEOTIDE SEQUENCE [LARGE SCALE GENOMIC DNA]</scope>
    <source>
        <strain evidence="9">cv. MD2</strain>
        <tissue evidence="8">Leaf</tissue>
    </source>
</reference>
<evidence type="ECO:0000256" key="1">
    <source>
        <dbReference type="ARBA" id="ARBA00008056"/>
    </source>
</evidence>
<evidence type="ECO:0000256" key="3">
    <source>
        <dbReference type="ARBA" id="ARBA00054658"/>
    </source>
</evidence>
<keyword evidence="8" id="KW-0223">Dioxygenase</keyword>
<evidence type="ECO:0000313" key="8">
    <source>
        <dbReference type="EMBL" id="OAY78243.1"/>
    </source>
</evidence>
<evidence type="ECO:0000256" key="2">
    <source>
        <dbReference type="ARBA" id="ARBA00022723"/>
    </source>
</evidence>
<dbReference type="EMBL" id="LSRQ01001332">
    <property type="protein sequence ID" value="OAY78243.1"/>
    <property type="molecule type" value="Genomic_DNA"/>
</dbReference>
<dbReference type="GO" id="GO:0046872">
    <property type="term" value="F:metal ion binding"/>
    <property type="evidence" value="ECO:0007669"/>
    <property type="project" value="UniProtKB-KW"/>
</dbReference>
<keyword evidence="6" id="KW-0560">Oxidoreductase</keyword>
<keyword evidence="6" id="KW-0408">Iron</keyword>
<evidence type="ECO:0000313" key="9">
    <source>
        <dbReference type="Proteomes" id="UP000092600"/>
    </source>
</evidence>
<name>A0A199VML4_ANACO</name>